<name>A0A4U7AUV1_9PEZI</name>
<evidence type="ECO:0000313" key="2">
    <source>
        <dbReference type="EMBL" id="TKX18807.1"/>
    </source>
</evidence>
<evidence type="ECO:0000313" key="3">
    <source>
        <dbReference type="Proteomes" id="UP000308133"/>
    </source>
</evidence>
<proteinExistence type="predicted"/>
<accession>A0A4U7AUV1</accession>
<feature type="region of interest" description="Disordered" evidence="1">
    <location>
        <begin position="394"/>
        <end position="428"/>
    </location>
</feature>
<dbReference type="AlphaFoldDB" id="A0A4U7AUV1"/>
<feature type="compositionally biased region" description="Basic and acidic residues" evidence="1">
    <location>
        <begin position="267"/>
        <end position="277"/>
    </location>
</feature>
<feature type="region of interest" description="Disordered" evidence="1">
    <location>
        <begin position="201"/>
        <end position="277"/>
    </location>
</feature>
<reference evidence="2 3" key="1">
    <citation type="submission" date="2018-02" db="EMBL/GenBank/DDBJ databases">
        <title>Draft genome sequences of Elsinoe sp., causing black scab on jojoba.</title>
        <authorList>
            <person name="Stodart B."/>
            <person name="Jeffress S."/>
            <person name="Ash G."/>
            <person name="Arun Chinnappa K."/>
        </authorList>
    </citation>
    <scope>NUCLEOTIDE SEQUENCE [LARGE SCALE GENOMIC DNA]</scope>
    <source>
        <strain evidence="2 3">Hillstone_2</strain>
    </source>
</reference>
<feature type="compositionally biased region" description="Basic and acidic residues" evidence="1">
    <location>
        <begin position="201"/>
        <end position="260"/>
    </location>
</feature>
<comment type="caution">
    <text evidence="2">The sequence shown here is derived from an EMBL/GenBank/DDBJ whole genome shotgun (WGS) entry which is preliminary data.</text>
</comment>
<gene>
    <name evidence="2" type="ORF">C1H76_9068</name>
</gene>
<feature type="compositionally biased region" description="Basic and acidic residues" evidence="1">
    <location>
        <begin position="1"/>
        <end position="11"/>
    </location>
</feature>
<sequence length="1175" mass="132203">MSRSRDKDAGDYHGGYSNRADLSTSPRNAYQQEGCYVSMGGVRPTECDTGKDVHRSASAMLDSRRRSDSYVVMQNRSGTATHAPLVREEFKGFTIKKIGGRFDKVNWFESRLSQSDLFEKTQASYDREGRSTALKKYRELSDNKRYQIDKMLEKAQGEENHPDAEWSLVHLETELDKVRYFDPKIVSIFVVFWRHSRLDQEGRKTPPAYETEREIVISKVHDESRKRPLPDRGKERGVKVTHPKDRESESSSLGKERDMKVSSYGKQRAEVDNKERSTEMAQYLKVVDERQRLEKDSKQVKFADSPEQPAKAGPFLDEKSLRHRKPASEYVESVPRLDKASWPSDGKAQELRVQHGQRDGKLSTPSHGSPVQLYKRLADGENLFAREILGERGARKMKDDLTNQNQTQSGHQIRDKESNPDPEPADSDWTEELLEDGFTEAEIAELLHQHKTQSPWILNPYDSLPVASFREHFHTHACPHKFSVDDWTIQKNQNVVLNRPSIDKDKIRSSVDQLCGVGGIGPTQQRSGARGAWYSAVRFTEGHCKAEVSFAASDSDHFSRRFGPVLRIIKTLKRFLHAAGIMQQAGICCDRFTVINYQKAGSVLTLVAVDLNLGKKLLKQVSTLVEEDDEQIFLSNLRKAAKTAIAVLLAVDKQVTAPDDSEYFEFQALDLCCLAAQFLSIGLLLYRRAHVGPLRLHYLDTPQSEISLLGLGISTAGISAQLAELACLGPMVHGPVFVFSRFDKGSHELSVGSGGRYHLNCRVEDLLDTFGPGKIIFRLKPAAQAVAVEVGGGMVFASSGQSHQFHWSPLYEVDVAALPVFDVHQTMDIGLLVKVNSNCPIDGQQCWSNRQNRLEYLEVSRPYWPLRQIQAGLQVGQYGVVPMNGVWEKIEGTHKKHSILARVCQDTSDRCQGLFEILDELWGLKLSLCTGVACRVPLRQMVSELLETFATRNPYPVGTWQMLQGTHGVSRALARDQQGFGAWLTNLPPDMLRYFESLATGILVALKDTGIDRQSKELVVAWPVKNKVSKGLRIPCTGRNSWMLLLADSRDCATFAYAMPHCLVTDQRSCGVGSRGPGRDICTLGTAIVEVERGMTASATRLEPQASYYIEKFDCILGATITRSTCTRLTIKRKKMPVEFWLRLQASDIGRRSFRMRERQTIDEDAEEVLAYPLD</sequence>
<dbReference type="EMBL" id="PTQR01000126">
    <property type="protein sequence ID" value="TKX18807.1"/>
    <property type="molecule type" value="Genomic_DNA"/>
</dbReference>
<dbReference type="Proteomes" id="UP000308133">
    <property type="component" value="Unassembled WGS sequence"/>
</dbReference>
<feature type="compositionally biased region" description="Basic and acidic residues" evidence="1">
    <location>
        <begin position="347"/>
        <end position="361"/>
    </location>
</feature>
<protein>
    <submittedName>
        <fullName evidence="2">Uncharacterized protein</fullName>
    </submittedName>
</protein>
<evidence type="ECO:0000256" key="1">
    <source>
        <dbReference type="SAM" id="MobiDB-lite"/>
    </source>
</evidence>
<feature type="region of interest" description="Disordered" evidence="1">
    <location>
        <begin position="1"/>
        <end position="27"/>
    </location>
</feature>
<feature type="compositionally biased region" description="Polar residues" evidence="1">
    <location>
        <begin position="402"/>
        <end position="411"/>
    </location>
</feature>
<organism evidence="2 3">
    <name type="scientific">Elsinoe australis</name>
    <dbReference type="NCBI Taxonomy" id="40998"/>
    <lineage>
        <taxon>Eukaryota</taxon>
        <taxon>Fungi</taxon>
        <taxon>Dikarya</taxon>
        <taxon>Ascomycota</taxon>
        <taxon>Pezizomycotina</taxon>
        <taxon>Dothideomycetes</taxon>
        <taxon>Dothideomycetidae</taxon>
        <taxon>Myriangiales</taxon>
        <taxon>Elsinoaceae</taxon>
        <taxon>Elsinoe</taxon>
    </lineage>
</organism>
<feature type="region of interest" description="Disordered" evidence="1">
    <location>
        <begin position="295"/>
        <end position="371"/>
    </location>
</feature>